<organism evidence="1 2">
    <name type="scientific">Hebeloma cylindrosporum</name>
    <dbReference type="NCBI Taxonomy" id="76867"/>
    <lineage>
        <taxon>Eukaryota</taxon>
        <taxon>Fungi</taxon>
        <taxon>Dikarya</taxon>
        <taxon>Basidiomycota</taxon>
        <taxon>Agaricomycotina</taxon>
        <taxon>Agaricomycetes</taxon>
        <taxon>Agaricomycetidae</taxon>
        <taxon>Agaricales</taxon>
        <taxon>Agaricineae</taxon>
        <taxon>Hymenogastraceae</taxon>
        <taxon>Hebeloma</taxon>
    </lineage>
</organism>
<reference evidence="1 2" key="1">
    <citation type="submission" date="2014-04" db="EMBL/GenBank/DDBJ databases">
        <authorList>
            <consortium name="DOE Joint Genome Institute"/>
            <person name="Kuo A."/>
            <person name="Gay G."/>
            <person name="Dore J."/>
            <person name="Kohler A."/>
            <person name="Nagy L.G."/>
            <person name="Floudas D."/>
            <person name="Copeland A."/>
            <person name="Barry K.W."/>
            <person name="Cichocki N."/>
            <person name="Veneault-Fourrey C."/>
            <person name="LaButti K."/>
            <person name="Lindquist E.A."/>
            <person name="Lipzen A."/>
            <person name="Lundell T."/>
            <person name="Morin E."/>
            <person name="Murat C."/>
            <person name="Sun H."/>
            <person name="Tunlid A."/>
            <person name="Henrissat B."/>
            <person name="Grigoriev I.V."/>
            <person name="Hibbett D.S."/>
            <person name="Martin F."/>
            <person name="Nordberg H.P."/>
            <person name="Cantor M.N."/>
            <person name="Hua S.X."/>
        </authorList>
    </citation>
    <scope>NUCLEOTIDE SEQUENCE [LARGE SCALE GENOMIC DNA]</scope>
    <source>
        <strain evidence="2">h7</strain>
    </source>
</reference>
<dbReference type="HOGENOM" id="CLU_2333852_0_0_1"/>
<sequence length="98" mass="11085">MLANIADPIANVALALHSVLPYPSFFFAPPIKLFPFPLMREASRISCREVYRAEAQERKGDHIRPHVIYSLSHSPLCYTSTVRITIAKDPNRCDTNES</sequence>
<dbReference type="EMBL" id="KN831772">
    <property type="protein sequence ID" value="KIM45631.1"/>
    <property type="molecule type" value="Genomic_DNA"/>
</dbReference>
<evidence type="ECO:0000313" key="2">
    <source>
        <dbReference type="Proteomes" id="UP000053424"/>
    </source>
</evidence>
<dbReference type="Proteomes" id="UP000053424">
    <property type="component" value="Unassembled WGS sequence"/>
</dbReference>
<keyword evidence="2" id="KW-1185">Reference proteome</keyword>
<gene>
    <name evidence="1" type="ORF">M413DRAFT_344857</name>
</gene>
<protein>
    <submittedName>
        <fullName evidence="1">Uncharacterized protein</fullName>
    </submittedName>
</protein>
<dbReference type="AlphaFoldDB" id="A0A0C3CPE1"/>
<reference evidence="2" key="2">
    <citation type="submission" date="2015-01" db="EMBL/GenBank/DDBJ databases">
        <title>Evolutionary Origins and Diversification of the Mycorrhizal Mutualists.</title>
        <authorList>
            <consortium name="DOE Joint Genome Institute"/>
            <consortium name="Mycorrhizal Genomics Consortium"/>
            <person name="Kohler A."/>
            <person name="Kuo A."/>
            <person name="Nagy L.G."/>
            <person name="Floudas D."/>
            <person name="Copeland A."/>
            <person name="Barry K.W."/>
            <person name="Cichocki N."/>
            <person name="Veneault-Fourrey C."/>
            <person name="LaButti K."/>
            <person name="Lindquist E.A."/>
            <person name="Lipzen A."/>
            <person name="Lundell T."/>
            <person name="Morin E."/>
            <person name="Murat C."/>
            <person name="Riley R."/>
            <person name="Ohm R."/>
            <person name="Sun H."/>
            <person name="Tunlid A."/>
            <person name="Henrissat B."/>
            <person name="Grigoriev I.V."/>
            <person name="Hibbett D.S."/>
            <person name="Martin F."/>
        </authorList>
    </citation>
    <scope>NUCLEOTIDE SEQUENCE [LARGE SCALE GENOMIC DNA]</scope>
    <source>
        <strain evidence="2">h7</strain>
    </source>
</reference>
<name>A0A0C3CPE1_HEBCY</name>
<accession>A0A0C3CPE1</accession>
<evidence type="ECO:0000313" key="1">
    <source>
        <dbReference type="EMBL" id="KIM45631.1"/>
    </source>
</evidence>
<proteinExistence type="predicted"/>